<comment type="caution">
    <text evidence="2">The sequence shown here is derived from an EMBL/GenBank/DDBJ whole genome shotgun (WGS) entry which is preliminary data.</text>
</comment>
<feature type="compositionally biased region" description="Polar residues" evidence="1">
    <location>
        <begin position="23"/>
        <end position="33"/>
    </location>
</feature>
<feature type="region of interest" description="Disordered" evidence="1">
    <location>
        <begin position="23"/>
        <end position="70"/>
    </location>
</feature>
<protein>
    <submittedName>
        <fullName evidence="2">Uncharacterized protein</fullName>
    </submittedName>
</protein>
<dbReference type="AlphaFoldDB" id="A0AAD7G383"/>
<organism evidence="2 3">
    <name type="scientific">Mycena rosella</name>
    <name type="common">Pink bonnet</name>
    <name type="synonym">Agaricus rosellus</name>
    <dbReference type="NCBI Taxonomy" id="1033263"/>
    <lineage>
        <taxon>Eukaryota</taxon>
        <taxon>Fungi</taxon>
        <taxon>Dikarya</taxon>
        <taxon>Basidiomycota</taxon>
        <taxon>Agaricomycotina</taxon>
        <taxon>Agaricomycetes</taxon>
        <taxon>Agaricomycetidae</taxon>
        <taxon>Agaricales</taxon>
        <taxon>Marasmiineae</taxon>
        <taxon>Mycenaceae</taxon>
        <taxon>Mycena</taxon>
    </lineage>
</organism>
<evidence type="ECO:0000313" key="3">
    <source>
        <dbReference type="Proteomes" id="UP001221757"/>
    </source>
</evidence>
<feature type="compositionally biased region" description="Polar residues" evidence="1">
    <location>
        <begin position="49"/>
        <end position="62"/>
    </location>
</feature>
<dbReference type="Proteomes" id="UP001221757">
    <property type="component" value="Unassembled WGS sequence"/>
</dbReference>
<reference evidence="2" key="1">
    <citation type="submission" date="2023-03" db="EMBL/GenBank/DDBJ databases">
        <title>Massive genome expansion in bonnet fungi (Mycena s.s.) driven by repeated elements and novel gene families across ecological guilds.</title>
        <authorList>
            <consortium name="Lawrence Berkeley National Laboratory"/>
            <person name="Harder C.B."/>
            <person name="Miyauchi S."/>
            <person name="Viragh M."/>
            <person name="Kuo A."/>
            <person name="Thoen E."/>
            <person name="Andreopoulos B."/>
            <person name="Lu D."/>
            <person name="Skrede I."/>
            <person name="Drula E."/>
            <person name="Henrissat B."/>
            <person name="Morin E."/>
            <person name="Kohler A."/>
            <person name="Barry K."/>
            <person name="LaButti K."/>
            <person name="Morin E."/>
            <person name="Salamov A."/>
            <person name="Lipzen A."/>
            <person name="Mereny Z."/>
            <person name="Hegedus B."/>
            <person name="Baldrian P."/>
            <person name="Stursova M."/>
            <person name="Weitz H."/>
            <person name="Taylor A."/>
            <person name="Grigoriev I.V."/>
            <person name="Nagy L.G."/>
            <person name="Martin F."/>
            <person name="Kauserud H."/>
        </authorList>
    </citation>
    <scope>NUCLEOTIDE SEQUENCE</scope>
    <source>
        <strain evidence="2">CBHHK067</strain>
    </source>
</reference>
<accession>A0AAD7G383</accession>
<feature type="region of interest" description="Disordered" evidence="1">
    <location>
        <begin position="179"/>
        <end position="207"/>
    </location>
</feature>
<name>A0AAD7G383_MYCRO</name>
<evidence type="ECO:0000256" key="1">
    <source>
        <dbReference type="SAM" id="MobiDB-lite"/>
    </source>
</evidence>
<dbReference type="EMBL" id="JARKIE010000321">
    <property type="protein sequence ID" value="KAJ7654364.1"/>
    <property type="molecule type" value="Genomic_DNA"/>
</dbReference>
<keyword evidence="3" id="KW-1185">Reference proteome</keyword>
<gene>
    <name evidence="2" type="ORF">B0H17DRAFT_1146746</name>
</gene>
<sequence>MAKGKPVTEDLRWAIVRMYSVTSDPSAVQTPTVAHSRLPPPPTGEAASNCASKATTDLSKSSESMDGHPKLSSSNLMEGIDLAFYHFLEGAESYRRTRIHIFHRSYLKPDSVQSDSTRIILHLSWAGGDSGRCPPFTVFWYPFFKSLPTQWNIHMKPKLLNPLKDPGVFLHPTVHRTRTIRSKPDIEQPQKEESAVGPDTMPEPGRSYAVDENLVEHVQELPINPANGSLCIANWNNRQHLVRAISDLGTLG</sequence>
<evidence type="ECO:0000313" key="2">
    <source>
        <dbReference type="EMBL" id="KAJ7654364.1"/>
    </source>
</evidence>
<feature type="compositionally biased region" description="Basic and acidic residues" evidence="1">
    <location>
        <begin position="182"/>
        <end position="194"/>
    </location>
</feature>
<proteinExistence type="predicted"/>